<proteinExistence type="predicted"/>
<dbReference type="VEuPathDB" id="FungiDB:CC77DRAFT_730211"/>
<name>A0A177DRM5_ALTAL</name>
<dbReference type="RefSeq" id="XP_018387866.1">
    <property type="nucleotide sequence ID" value="XM_018532957.1"/>
</dbReference>
<evidence type="ECO:0000313" key="1">
    <source>
        <dbReference type="EMBL" id="OAG22445.1"/>
    </source>
</evidence>
<organism evidence="1 2">
    <name type="scientific">Alternaria alternata</name>
    <name type="common">Alternaria rot fungus</name>
    <name type="synonym">Torula alternata</name>
    <dbReference type="NCBI Taxonomy" id="5599"/>
    <lineage>
        <taxon>Eukaryota</taxon>
        <taxon>Fungi</taxon>
        <taxon>Dikarya</taxon>
        <taxon>Ascomycota</taxon>
        <taxon>Pezizomycotina</taxon>
        <taxon>Dothideomycetes</taxon>
        <taxon>Pleosporomycetidae</taxon>
        <taxon>Pleosporales</taxon>
        <taxon>Pleosporineae</taxon>
        <taxon>Pleosporaceae</taxon>
        <taxon>Alternaria</taxon>
        <taxon>Alternaria sect. Alternaria</taxon>
        <taxon>Alternaria alternata complex</taxon>
    </lineage>
</organism>
<protein>
    <submittedName>
        <fullName evidence="1">Uncharacterized protein</fullName>
    </submittedName>
</protein>
<keyword evidence="2" id="KW-1185">Reference proteome</keyword>
<dbReference type="EMBL" id="KV441474">
    <property type="protein sequence ID" value="OAG22445.1"/>
    <property type="molecule type" value="Genomic_DNA"/>
</dbReference>
<dbReference type="AlphaFoldDB" id="A0A177DRM5"/>
<dbReference type="KEGG" id="aalt:CC77DRAFT_730211"/>
<dbReference type="Proteomes" id="UP000077248">
    <property type="component" value="Unassembled WGS sequence"/>
</dbReference>
<accession>A0A177DRM5</accession>
<evidence type="ECO:0000313" key="2">
    <source>
        <dbReference type="Proteomes" id="UP000077248"/>
    </source>
</evidence>
<dbReference type="GeneID" id="29118551"/>
<reference evidence="1 2" key="1">
    <citation type="submission" date="2016-05" db="EMBL/GenBank/DDBJ databases">
        <title>Comparative analysis of secretome profiles of manganese(II)-oxidizing ascomycete fungi.</title>
        <authorList>
            <consortium name="DOE Joint Genome Institute"/>
            <person name="Zeiner C.A."/>
            <person name="Purvine S.O."/>
            <person name="Zink E.M."/>
            <person name="Wu S."/>
            <person name="Pasa-Tolic L."/>
            <person name="Chaput D.L."/>
            <person name="Haridas S."/>
            <person name="Grigoriev I.V."/>
            <person name="Santelli C.M."/>
            <person name="Hansel C.M."/>
        </authorList>
    </citation>
    <scope>NUCLEOTIDE SEQUENCE [LARGE SCALE GENOMIC DNA]</scope>
    <source>
        <strain evidence="1 2">SRC1lrK2f</strain>
    </source>
</reference>
<sequence length="144" mass="16393">MLTAKMPSIGYKWITGRLTPPVPRFRQARKRWAHYPTPWRWLGHHPGAVQSEHPSPRRLGATIGEPNFVGRGIAISRLFNGCTLVHCSPQLLQNNSSFSSDRAPTSRKSSHIIGVVLKRLPLHQREKLHIFLEQGTSSYYNKAY</sequence>
<gene>
    <name evidence="1" type="ORF">CC77DRAFT_730211</name>
</gene>